<accession>A0A0A3IDK0</accession>
<keyword evidence="3" id="KW-1185">Reference proteome</keyword>
<sequence>MKDSIALLLIGGIIVSVSIVLLLMHYVIPGLVLFAMASILLISGFSLVKLHEGQPINRRSHME</sequence>
<protein>
    <submittedName>
        <fullName evidence="2">Uncharacterized protein</fullName>
    </submittedName>
</protein>
<evidence type="ECO:0000313" key="3">
    <source>
        <dbReference type="Proteomes" id="UP000030437"/>
    </source>
</evidence>
<evidence type="ECO:0000256" key="1">
    <source>
        <dbReference type="SAM" id="Phobius"/>
    </source>
</evidence>
<keyword evidence="1" id="KW-1133">Transmembrane helix</keyword>
<dbReference type="RefSeq" id="WP_036158011.1">
    <property type="nucleotide sequence ID" value="NZ_AVCX01000001.1"/>
</dbReference>
<feature type="transmembrane region" description="Helical" evidence="1">
    <location>
        <begin position="7"/>
        <end position="26"/>
    </location>
</feature>
<keyword evidence="1" id="KW-0472">Membrane</keyword>
<dbReference type="EMBL" id="JPVP01000060">
    <property type="protein sequence ID" value="KGR81565.1"/>
    <property type="molecule type" value="Genomic_DNA"/>
</dbReference>
<comment type="caution">
    <text evidence="2">The sequence shown here is derived from an EMBL/GenBank/DDBJ whole genome shotgun (WGS) entry which is preliminary data.</text>
</comment>
<proteinExistence type="predicted"/>
<organism evidence="2 3">
    <name type="scientific">Lysinibacillus odysseyi 34hs-1 = NBRC 100172</name>
    <dbReference type="NCBI Taxonomy" id="1220589"/>
    <lineage>
        <taxon>Bacteria</taxon>
        <taxon>Bacillati</taxon>
        <taxon>Bacillota</taxon>
        <taxon>Bacilli</taxon>
        <taxon>Bacillales</taxon>
        <taxon>Bacillaceae</taxon>
        <taxon>Lysinibacillus</taxon>
    </lineage>
</organism>
<gene>
    <name evidence="2" type="ORF">CD32_19620</name>
</gene>
<evidence type="ECO:0000313" key="2">
    <source>
        <dbReference type="EMBL" id="KGR81565.1"/>
    </source>
</evidence>
<dbReference type="Proteomes" id="UP000030437">
    <property type="component" value="Unassembled WGS sequence"/>
</dbReference>
<name>A0A0A3IDK0_9BACI</name>
<feature type="transmembrane region" description="Helical" evidence="1">
    <location>
        <begin position="32"/>
        <end position="50"/>
    </location>
</feature>
<keyword evidence="1" id="KW-0812">Transmembrane</keyword>
<dbReference type="STRING" id="1220589.CD32_19620"/>
<reference evidence="2 3" key="1">
    <citation type="submission" date="2014-02" db="EMBL/GenBank/DDBJ databases">
        <title>Draft genome sequence of Lysinibacillus odysseyi NBRC 100172.</title>
        <authorList>
            <person name="Zhang F."/>
            <person name="Wang G."/>
            <person name="Zhang L."/>
        </authorList>
    </citation>
    <scope>NUCLEOTIDE SEQUENCE [LARGE SCALE GENOMIC DNA]</scope>
    <source>
        <strain evidence="2 3">NBRC 100172</strain>
    </source>
</reference>
<dbReference type="AlphaFoldDB" id="A0A0A3IDK0"/>